<feature type="domain" description="PKD" evidence="6">
    <location>
        <begin position="5199"/>
        <end position="5243"/>
    </location>
</feature>
<gene>
    <name evidence="8" type="ORF">PEVE_00007681</name>
</gene>
<feature type="domain" description="MAM" evidence="5">
    <location>
        <begin position="4116"/>
        <end position="4284"/>
    </location>
</feature>
<feature type="domain" description="MAM" evidence="5">
    <location>
        <begin position="2296"/>
        <end position="2459"/>
    </location>
</feature>
<dbReference type="InterPro" id="IPR000998">
    <property type="entry name" value="MAM_dom"/>
</dbReference>
<evidence type="ECO:0000259" key="6">
    <source>
        <dbReference type="PROSITE" id="PS50093"/>
    </source>
</evidence>
<evidence type="ECO:0000256" key="4">
    <source>
        <dbReference type="SAM" id="MobiDB-lite"/>
    </source>
</evidence>
<feature type="disulfide bond" evidence="2">
    <location>
        <begin position="4736"/>
        <end position="4751"/>
    </location>
</feature>
<evidence type="ECO:0000256" key="3">
    <source>
        <dbReference type="PROSITE-ProRule" id="PRU00779"/>
    </source>
</evidence>
<feature type="disulfide bond" evidence="2">
    <location>
        <begin position="4512"/>
        <end position="4527"/>
    </location>
</feature>
<feature type="domain" description="MAM" evidence="5">
    <location>
        <begin position="2658"/>
        <end position="2821"/>
    </location>
</feature>
<dbReference type="EMBL" id="CALNXI010001510">
    <property type="protein sequence ID" value="CAH3171026.1"/>
    <property type="molecule type" value="Genomic_DNA"/>
</dbReference>
<feature type="domain" description="MAM" evidence="5">
    <location>
        <begin position="3341"/>
        <end position="3502"/>
    </location>
</feature>
<feature type="disulfide bond" evidence="2">
    <location>
        <begin position="4925"/>
        <end position="4943"/>
    </location>
</feature>
<feature type="domain" description="MAM" evidence="5">
    <location>
        <begin position="79"/>
        <end position="240"/>
    </location>
</feature>
<comment type="caution">
    <text evidence="2">Lacks conserved residue(s) required for the propagation of feature annotation.</text>
</comment>
<evidence type="ECO:0000256" key="1">
    <source>
        <dbReference type="ARBA" id="ARBA00023157"/>
    </source>
</evidence>
<dbReference type="SUPFAM" id="SSF50370">
    <property type="entry name" value="Ricin B-like lectins"/>
    <property type="match status" value="1"/>
</dbReference>
<feature type="domain" description="MAM" evidence="5">
    <location>
        <begin position="3504"/>
        <end position="3672"/>
    </location>
</feature>
<dbReference type="SMART" id="SM00137">
    <property type="entry name" value="MAM"/>
    <property type="match status" value="28"/>
</dbReference>
<feature type="domain" description="MAM" evidence="5">
    <location>
        <begin position="3177"/>
        <end position="3339"/>
    </location>
</feature>
<dbReference type="CDD" id="cd06263">
    <property type="entry name" value="MAM"/>
    <property type="match status" value="29"/>
</dbReference>
<feature type="domain" description="MAM" evidence="5">
    <location>
        <begin position="4532"/>
        <end position="4696"/>
    </location>
</feature>
<feature type="disulfide bond" evidence="3">
    <location>
        <begin position="3741"/>
        <end position="3758"/>
    </location>
</feature>
<name>A0ABN8QWU8_9CNID</name>
<dbReference type="Gene3D" id="4.10.110.10">
    <property type="entry name" value="Spasmolytic Protein, domain 1"/>
    <property type="match status" value="2"/>
</dbReference>
<feature type="domain" description="MAM" evidence="5">
    <location>
        <begin position="2992"/>
        <end position="3157"/>
    </location>
</feature>
<reference evidence="8 9" key="1">
    <citation type="submission" date="2022-05" db="EMBL/GenBank/DDBJ databases">
        <authorList>
            <consortium name="Genoscope - CEA"/>
            <person name="William W."/>
        </authorList>
    </citation>
    <scope>NUCLEOTIDE SEQUENCE [LARGE SCALE GENOMIC DNA]</scope>
</reference>
<feature type="domain" description="MAM" evidence="5">
    <location>
        <begin position="3783"/>
        <end position="3948"/>
    </location>
</feature>
<dbReference type="CDD" id="cd00111">
    <property type="entry name" value="Trefoil"/>
    <property type="match status" value="2"/>
</dbReference>
<feature type="domain" description="MAM" evidence="5">
    <location>
        <begin position="2131"/>
        <end position="2294"/>
    </location>
</feature>
<keyword evidence="1 2" id="KW-1015">Disulfide bond</keyword>
<feature type="disulfide bond" evidence="2">
    <location>
        <begin position="4717"/>
        <end position="4729"/>
    </location>
</feature>
<feature type="domain" description="MAM" evidence="5">
    <location>
        <begin position="1"/>
        <end position="76"/>
    </location>
</feature>
<feature type="region of interest" description="Disordered" evidence="4">
    <location>
        <begin position="2629"/>
        <end position="2650"/>
    </location>
</feature>
<feature type="domain" description="P-type" evidence="7">
    <location>
        <begin position="3718"/>
        <end position="3762"/>
    </location>
</feature>
<feature type="domain" description="MAM" evidence="5">
    <location>
        <begin position="2823"/>
        <end position="2990"/>
    </location>
</feature>
<dbReference type="InterPro" id="IPR000601">
    <property type="entry name" value="PKD_dom"/>
</dbReference>
<dbReference type="PANTHER" id="PTHR23282">
    <property type="entry name" value="APICAL ENDOSOMAL GLYCOPROTEIN PRECURSOR"/>
    <property type="match status" value="1"/>
</dbReference>
<dbReference type="SMART" id="SM00018">
    <property type="entry name" value="PD"/>
    <property type="match status" value="2"/>
</dbReference>
<dbReference type="SUPFAM" id="SSF57424">
    <property type="entry name" value="LDL receptor-like module"/>
    <property type="match status" value="6"/>
</dbReference>
<dbReference type="SUPFAM" id="SSF49899">
    <property type="entry name" value="Concanavalin A-like lectins/glucanases"/>
    <property type="match status" value="30"/>
</dbReference>
<dbReference type="InterPro" id="IPR044913">
    <property type="entry name" value="P_trefoil_dom_sf"/>
</dbReference>
<dbReference type="SUPFAM" id="SSF57492">
    <property type="entry name" value="Trefoil"/>
    <property type="match status" value="2"/>
</dbReference>
<sequence length="5389" mass="596630">MYGADINTLSVYVRTGSHDTLLWSKTGTRGDKWLQALVTVNSRTHFRIVMVGSVGKSYQGDIALDDISMSSGPCKVASTTCTFEESHMCGYTQDTSDDFNWDRGSGATITPNTGPNADHTLGSSSGFYMYIDSTSRKQGDKARLLGPQMPKTPAQCLQFWYHMYGSSVGSLSVYKKTGKPTGPRIWTLSGDQGDEWLVAQVSVWSPIRPFRISFEGTVGRADKGDIAIDDIRIVNGKCAYPGNCDFERGTCTWRNTRKEDDFDWLEGKGNTLSATTGPSTDHTTNTANGTYMFIEASSPRRPNEKARFISQQFTPVPLRGKCLQFWYHMFGSDIGTLNVIQKTGPGNKSETLLWSLSGQQGTNWLLGKVSLSKIPSKNFWIVFEGVRGNSYKGDIAIDDVLLTNGDCAISPSKADPNKPTATTPVVTTKFTLPPTLPPSLYNCDFEQGFCNYTQELITDVFNWTRHQGGTYSGGTGPVMDHTKQQGVVVGPNGPGSLQDLLTGRCVHVYLGGRTKPQPGHSVVYYRGCGEARLEFQLTSDGYMKFTKFNMCWSRRGGPGSNADDVVLIDSCSDKWRFTSAKSIQHVATKKCVVANKGSATDNVKLVLSSTCDQNNQKFRWQPTRGWYIYIEASWPRKPNDTARIHSPAITTNPSKVRCLSFWYHMYGPHIAQLNVYTKVGKKFNGPLWSRSGTHGNKWWHGLLPISNQNAYQVVFEGVRGSSYQGDIALDDIEVQDNACQATSDCDFENPVPQLQFCGWKQRPGDNFDWSRGQGGTPSINTGPATDHTLGNKRGHFLFIEATRAVTNWKAWLMGPNISPQAGKCFQFWYHMYGSSIGQLNVYLMTTNTVPRNPVWSRQKDQGNFWYIAQISLTQSSYVNVLFEGVRGTSYTGDIAIDDFKLMDGACNKPGYCDFEKDDWCTWTNADREDTFDWIVGSGSTASSYTGPTTDHTTGLGIGKYMFIEASSPRRPGDKARLYSERFLATDPRGQCIKFWYHMNGNAIGTVNVLVKTGAGNRSENIVWTLSGSQQNKWNFGQTSVSSTKSSYQIVFEGIRGNGYQGDIAIDDITYTVGSCVTLPHNAVPTLPPTTPAPTTAPTLPPKGSFDCNFEKNLCSWTQDSSDKFNWTRHRGSTGSSGTGPTVDHTLGTANGTYAYIETSFPRNHNDTARLISALIPKNSRPGTCISFWYHMYGPDINTLSVYTKSGGSLGSPIWKRTGSQGNKWKYAQVFVRSLLDYQVVFEGVRGRNYQGDIAIDDIVIKNGFCQPLKQCSFEDVQMCGWTNEKSADNFDWTRQSGSTSSTGTGPANDHTFGTAKGYYMFIETSLPRKPGDKAMLMSPKYSTTKGMCLQFWYHMYGSHIGTLNVRIKRMVLGRPTYFLKWSRSGNHGNRWRIAQVTITSNSDYWLVFEGIRGSSYQGDIAIDDVELLENACPPPGDCNFETGMCTWVNVPNTDDFDWLRGSGSTASLNTGPAIDHTTNSSTGFYMFIETSLPRKPNDKARLESEEFQPTGSSGRCLKFWYHMYGATIGTLNVWMSSNGSSGMIWSLAGNQRNQWNFGQAPVSSRNVYQVIFEGVRGQGYQGDIAIDDVQFTVGSCPVLPSGAKPSNPWTTPAVSTVPTTTVPTPAPSIYDCTFENGTCTWTQALDDKFNWTRARGKTPSRLTGPGTDHTTGGSSGYYIYIETSSPRKANDTARIESATIPATQLKCLQFWYHMYGPHVDTLNVYTKANGQLGSPVWTLSGSQGNKWRHAVVSLTVSSKFQVVFEGRRGISWAGDIALDDISLQDGQCPPQLQCSFEDPNLCGWTNVHGDNFDWTRANGYTASRGTGPSFDHTTGTNNGYYMYIETSRPRSKGHKAWLVSPQFKSTGGRCLQFWYHMYGSTIGTLNVLLLQNNTRSSPIWSLSSNQGNVWRIAQVTLKSPIDFKVIFEGITGTSYTGDIAIDDVEIMDGACPLPGDCDFEKGLCTWVNSMNIVDDEFDWTRGSGGTPSGFTGPKIDHTTGTGKGNYMFIETSYPRKRGDRARFESEIFPPTPSNGRCMSFWYHMKGGHIGTLNVYMRIYGQSETKLWSMSLDQGDRWNSAVVPILSGNRYYQIIFEGVRGTDYQGDIAIDDVSFTATVGSCNVSPSGAAPFDCNFETGLCRWTQSRRDRFDWTRHRGSTGSFLTGPSIDHTAGTRQGWYVYIETSSPRLPNDTAQIISPTIAGNGTKSIHCVSFWYHMYGPHVDVLRLYKRQGFSLGKPQWMRQGDQGNRWIQGEYTVEHTGNVQIVFEAVRGVSYRGDIALDDIALKDGSCPSSGMCSFEASDICGYKQDHDTDKFDWVRSNGPTSSIGTGPVADHTYGTVYGHFMYIEVSPSNLNRGDFARLLSPRYQATQGSCLQFWYHMYGRTIGTLNVYIKNWSWSMSKVWSKSGNDSNIWNVAQVSISSRYAYQVVFEGVKGTSYTGDIAIDDVKIMSGSCPSPGDCSFENGLCTWTNILKGDVFDWVLGGGSTPSWLTGPSSDHTTGSGQYVFIETSSPRQPGDNAYLISQPFDPTTSTGRCLKFWHHMKGASIGTLNVYIYTGNFSSMYLLWQRKGNKGNNWMLGQTPIRSSVKYQVVFEGIRGNSYTGDIALDDITFTVGASSCTLKPSDALPPGMTTAPPTASTPSSVSPTTIGNVGNDCNFEVGICKWTFASYGQFNWTRQQGPTSSSGTGPKYDHTLGTKGNGWYMFIETSSPRKPNDTAGLVSPVIQKTSSSACVIFWYHMFGPHINALNVYMKDGSNNKSLTWQRVGSQSDQWKQGLVQLSPTQSSYQVIFDGVRGTSYQGDISLDDISFQNNRCPPSPECTFENFLSSSSALCGWTQDTNDDFNWSRASGSTTSYRTGPSFDHTYGTNKGYYMYIETSYPRRRGDKARLTSQSYTAVKGGQCFRFWYHMYGNDIGTLNVYVKVGNNLGIPVWVRSGNRGNVWKVSQITITATSNFRVVFEGIVGKSYQGDIAIDDLQLFNSPCPLPGDCDFESGLCTYDNTQDEDQFDWLRNAGATSSWRTGPSVDHTLGTALGHYMYIETSAPRRKGDKARLLSEDFSPTTIRGRCVKFWYHMYGATIGTLRVLVKTGPGNQSESIIWELSGNFGNQWYSAQAPVSSGKYYQIVFEAVRGSSFSGDIAVDDISFATTRCSVVPSIAVPPTPPPTKPTPIINNCTFEGGFCSWTNLKGDNFDWTRSRGGTSSWNTGPTVDHTLGTNQGYYVYIETSSPRSPNDKARLQSGLVQPTTVTNGRCLKFWYHMWGDHVDTLNVYRKAGSAQVRLWTRRGTQGNKWRYAQVNLISSQPFYIIFEGVRGSSYMGDIALDDLDIVDGPCPPPKFCDFETDMCKWSNIRGDEFDWRRDSGGTPSLGTGPSTDHTTGTRNGYYMYIETSFPRKPNDKAWLISPQYTPAPNGKCFNFWYHMSGRHIGSLNVYLKDSIRLGKMVWNETGNQGSSWLQAKALIKTNLPFQIVIEGVRGQSYAGDIAVDDVWIDDSPCPPEGSCDFEEKSFCTWLNVPNANRSVGLDDFDWTLGSGSTPSWQTGPSTDHTTGTAVGTYAFIETSYPRKKGEIARLKSKMFSSTTGKCMSWWFHMYGATVSSLNLYMKQAGKPEALMWNLNGSQGNVWKKAEVTITSRINFQMIFEGVNGKDYKSDIAIDDISFADGYCVGLCSSVNAYKRVDCGFLGITRAQCVGIRRCCWDDSVPNVPKCFYHPSACKSIIPANRQRCGYSGISASQCQSRGCCWDNSVPNVPFCFHGPTRPTPFPTTPPPPTTLPPSKWDCTFETGLCNWNNSKEDDFNWHRQSGSSPSIGTGPTADHTTGSQQGYYVYIETSWQSPNDTAVLESAVVPPTSGKPNNMICLQFWYHMYGQHVDTLNLFMKRGQQLPAAPIWTKSGTQGNRWRRGQVAVTSTSKFQFGFQGTRGLSYQGDIALDDISLLDGPCPLFPYCDFESPNICGYTQDQGDIFDWSKGSGNTTSIGTGPPSDHTYGTAFGHYMYIETSSPRKPGDYARLETPTYQATDGNGKCLMFWYHMYGSGIGRLNIYIKRGQSLGTPAWTMSGNQGNRWLRGMLTVKSPNQQWKAVFEGMRGRGYRGDIAIDDSEVKNGPCPPPGSCDFERGLCAYQNDLSGDDFDWERNTGHTTSIGTGPSIDHTTGTTKGHYVYIETSSPRTKGEIARLTSDRFKVSKSHNWCMSFWYHMYGNSVGSLKVKLKIYPFNPSRYYYSTVWTKLSNHGDVWLSDQVQLNSPDNFEIVFEAAVGASYDADIAIDDVVVTPGFCPSPSPTPTPNPCAVKCKSGKCVSSTKVCDFVSDCGPGDNSDELHCGDCTFEQGYCGWNDTSKGAFDWNRDRGGTPSSNTGPTVDHTLGTALGYYMYVEASQGGTWDLAKLESPWLRQSAATCVVSFWYHMYGKGIGTLYAYVKVGLTYSKLFEEYGTKGKNWLQGKLYVGRHAAPFKVIFEAERSYNVFGDIAIDDVSFVNCTLPPVVSSCQRGQHRCARGSCIDPGRLCDFTDDCGDNSDETNCYNYQFRCTFERSLCRWTQLSDDDFDWTRNQGSTASYGTGPMFDHTLGSATGYYLYSEASWPRKKGDKARLVSGFISALAPGDTSCKLRFYFHMFGAHIGSLNVYTRPCNGCAETLVYSRSGNVGNFWDRAEVSLKSTVPFQVVIESVMGQSYQGDISIDDVSLSQFCRLYTGPTPTAPPPTTGAPTIPLCPGFRFKCSNGPCIDPKYVCDYRDDCGDGSDEVNCGPCSFESGLCGWKDNSLGTYQWTRNKGATIAAGTGPSVDHTCGNASCYYAYVHSGAGSWFDDAKLRSPNMTKTGAGCVVRFYYHMYTASSAFTGSLYLKLKNKGATSNLYEVSSNQGNKWKLAEVGLGALDAGFSLEFVGSKFISAADMAVDDVSFPGCALPPIRSCASGEYRCTRGSCVKPNQVCDFSDDCGDESDELPATCATYKERCDFERGLCSWTQDTDDIFDWTRDSGGTSSWLTGPGRDHTTGTTKGYYLYIETSSPRKHNETARLSSITFRSSGQNGSCYMRFWYHMFGKDVDTLSIKLRTSVIGPLRTIWNKTGQQGDFWRRAEIRLNSTVNYQVVIEGMSGPGYQGDIAIDDVSFTPSCRPDSTATISPIVPTGTAPPGCKAGQFRCTNGNGKCIDVNKVCNFRSDCTDNSDEATCPTKCDFQTDYCKWKNAQVGDRYDWIRNKGKTPSKFTGPSADHTYNSSAGYYVYTEVSNRTGFYADAHLISPFFRQAGKTCKFKFWYHMWGPNIGYLQIYYRRNSRDKRLLSIFGNKGNKWIQGQVDVPKCANDFQIVVMAKHYSSGALGDIAVDDLSFESCAQPFPPSSCSGASVFRCDSGHCVDQSVKCDFEKDCCDGSDEKNSTCAGYNR</sequence>
<dbReference type="CDD" id="cd23417">
    <property type="entry name" value="beta-trefoil_Ricin_MytiLec-like"/>
    <property type="match status" value="1"/>
</dbReference>
<feature type="disulfide bond" evidence="2">
    <location>
        <begin position="5162"/>
        <end position="5177"/>
    </location>
</feature>
<feature type="disulfide bond" evidence="2">
    <location>
        <begin position="5355"/>
        <end position="5373"/>
    </location>
</feature>
<proteinExistence type="predicted"/>
<feature type="domain" description="MAM" evidence="5">
    <location>
        <begin position="441"/>
        <end position="741"/>
    </location>
</feature>
<dbReference type="Gene3D" id="4.10.400.10">
    <property type="entry name" value="Low-density Lipoprotein Receptor"/>
    <property type="match status" value="6"/>
</dbReference>
<feature type="disulfide bond" evidence="2">
    <location>
        <begin position="4724"/>
        <end position="4742"/>
    </location>
</feature>
<feature type="domain" description="MAM" evidence="5">
    <location>
        <begin position="910"/>
        <end position="1077"/>
    </location>
</feature>
<dbReference type="Proteomes" id="UP001159427">
    <property type="component" value="Unassembled WGS sequence"/>
</dbReference>
<dbReference type="InterPro" id="IPR036055">
    <property type="entry name" value="LDL_receptor-like_sf"/>
</dbReference>
<feature type="compositionally biased region" description="Low complexity" evidence="4">
    <location>
        <begin position="2636"/>
        <end position="2650"/>
    </location>
</feature>
<accession>A0ABN8QWU8</accession>
<feature type="domain" description="MAM" evidence="5">
    <location>
        <begin position="743"/>
        <end position="908"/>
    </location>
</feature>
<dbReference type="PRINTS" id="PR00261">
    <property type="entry name" value="LDLRECEPTOR"/>
</dbReference>
<feature type="domain" description="MAM" evidence="5">
    <location>
        <begin position="4959"/>
        <end position="5122"/>
    </location>
</feature>
<dbReference type="SMART" id="SM00192">
    <property type="entry name" value="LDLa"/>
    <property type="match status" value="6"/>
</dbReference>
<feature type="domain" description="MAM" evidence="5">
    <location>
        <begin position="3950"/>
        <end position="4114"/>
    </location>
</feature>
<feature type="domain" description="MAM" evidence="5">
    <location>
        <begin position="1630"/>
        <end position="1790"/>
    </location>
</feature>
<dbReference type="Gene3D" id="2.60.120.200">
    <property type="match status" value="30"/>
</dbReference>
<dbReference type="Pfam" id="PF00088">
    <property type="entry name" value="Trefoil"/>
    <property type="match status" value="2"/>
</dbReference>
<organism evidence="8 9">
    <name type="scientific">Porites evermanni</name>
    <dbReference type="NCBI Taxonomy" id="104178"/>
    <lineage>
        <taxon>Eukaryota</taxon>
        <taxon>Metazoa</taxon>
        <taxon>Cnidaria</taxon>
        <taxon>Anthozoa</taxon>
        <taxon>Hexacorallia</taxon>
        <taxon>Scleractinia</taxon>
        <taxon>Fungiina</taxon>
        <taxon>Poritidae</taxon>
        <taxon>Porites</taxon>
    </lineage>
</organism>
<evidence type="ECO:0000313" key="9">
    <source>
        <dbReference type="Proteomes" id="UP001159427"/>
    </source>
</evidence>
<dbReference type="InterPro" id="IPR013320">
    <property type="entry name" value="ConA-like_dom_sf"/>
</dbReference>
<feature type="domain" description="MAM" evidence="5">
    <location>
        <begin position="1955"/>
        <end position="2123"/>
    </location>
</feature>
<dbReference type="InterPro" id="IPR051560">
    <property type="entry name" value="MAM_domain-containing"/>
</dbReference>
<dbReference type="InterPro" id="IPR002172">
    <property type="entry name" value="LDrepeatLR_classA_rpt"/>
</dbReference>
<feature type="domain" description="MAM" evidence="5">
    <location>
        <begin position="1269"/>
        <end position="1434"/>
    </location>
</feature>
<feature type="disulfide bond" evidence="2">
    <location>
        <begin position="4493"/>
        <end position="4505"/>
    </location>
</feature>
<feature type="domain" description="P-type" evidence="7">
    <location>
        <begin position="3672"/>
        <end position="3717"/>
    </location>
</feature>
<dbReference type="InterPro" id="IPR035992">
    <property type="entry name" value="Ricin_B-like_lectins"/>
</dbReference>
<dbReference type="Pfam" id="PF00057">
    <property type="entry name" value="Ldl_recept_a"/>
    <property type="match status" value="4"/>
</dbReference>
<keyword evidence="9" id="KW-1185">Reference proteome</keyword>
<feature type="disulfide bond" evidence="2">
    <location>
        <begin position="4918"/>
        <end position="4930"/>
    </location>
</feature>
<feature type="domain" description="MAM" evidence="5">
    <location>
        <begin position="4328"/>
        <end position="4486"/>
    </location>
</feature>
<dbReference type="Pfam" id="PF00629">
    <property type="entry name" value="MAM"/>
    <property type="match status" value="29"/>
</dbReference>
<dbReference type="PROSITE" id="PS01209">
    <property type="entry name" value="LDLRA_1"/>
    <property type="match status" value="4"/>
</dbReference>
<evidence type="ECO:0000259" key="7">
    <source>
        <dbReference type="PROSITE" id="PS51448"/>
    </source>
</evidence>
<feature type="domain" description="MAM" evidence="5">
    <location>
        <begin position="4752"/>
        <end position="4912"/>
    </location>
</feature>
<dbReference type="InterPro" id="IPR017957">
    <property type="entry name" value="P_trefoil_CS"/>
</dbReference>
<dbReference type="InterPro" id="IPR000519">
    <property type="entry name" value="P_trefoil_dom"/>
</dbReference>
<evidence type="ECO:0000313" key="8">
    <source>
        <dbReference type="EMBL" id="CAH3171026.1"/>
    </source>
</evidence>
<feature type="domain" description="MAM" evidence="5">
    <location>
        <begin position="1792"/>
        <end position="1953"/>
    </location>
</feature>
<feature type="domain" description="MAM" evidence="5">
    <location>
        <begin position="1105"/>
        <end position="1267"/>
    </location>
</feature>
<feature type="domain" description="MAM" evidence="5">
    <location>
        <begin position="5179"/>
        <end position="5340"/>
    </location>
</feature>
<dbReference type="PROSITE" id="PS00740">
    <property type="entry name" value="MAM_1"/>
    <property type="match status" value="3"/>
</dbReference>
<feature type="disulfide bond" evidence="3">
    <location>
        <begin position="3731"/>
        <end position="3746"/>
    </location>
</feature>
<dbReference type="PRINTS" id="PR00020">
    <property type="entry name" value="MAMDOMAIN"/>
</dbReference>
<evidence type="ECO:0000259" key="5">
    <source>
        <dbReference type="PROSITE" id="PS50060"/>
    </source>
</evidence>
<feature type="domain" description="MAM" evidence="5">
    <location>
        <begin position="1436"/>
        <end position="1598"/>
    </location>
</feature>
<dbReference type="PANTHER" id="PTHR23282:SF142">
    <property type="entry name" value="MAM DOMAIN-CONTAINING PROTEIN"/>
    <property type="match status" value="1"/>
</dbReference>
<dbReference type="PROSITE" id="PS00025">
    <property type="entry name" value="P_TREFOIL_1"/>
    <property type="match status" value="1"/>
</dbReference>
<comment type="caution">
    <text evidence="8">The sequence shown here is derived from an EMBL/GenBank/DDBJ whole genome shotgun (WGS) entry which is preliminary data.</text>
</comment>
<feature type="domain" description="MAM" evidence="5">
    <location>
        <begin position="2461"/>
        <end position="2625"/>
    </location>
</feature>
<dbReference type="PROSITE" id="PS50093">
    <property type="entry name" value="PKD"/>
    <property type="match status" value="1"/>
</dbReference>
<evidence type="ECO:0000256" key="2">
    <source>
        <dbReference type="PROSITE-ProRule" id="PRU00124"/>
    </source>
</evidence>
<dbReference type="Gene3D" id="2.80.10.50">
    <property type="match status" value="1"/>
</dbReference>
<feature type="disulfide bond" evidence="2">
    <location>
        <begin position="4500"/>
        <end position="4518"/>
    </location>
</feature>
<dbReference type="PROSITE" id="PS51448">
    <property type="entry name" value="P_TREFOIL_2"/>
    <property type="match status" value="2"/>
</dbReference>
<dbReference type="PROSITE" id="PS50060">
    <property type="entry name" value="MAM_2"/>
    <property type="match status" value="29"/>
</dbReference>
<dbReference type="InterPro" id="IPR023415">
    <property type="entry name" value="LDLR_class-A_CS"/>
</dbReference>
<protein>
    <submittedName>
        <fullName evidence="8">Uncharacterized protein</fullName>
    </submittedName>
</protein>
<feature type="domain" description="MAM" evidence="5">
    <location>
        <begin position="242"/>
        <end position="409"/>
    </location>
</feature>
<dbReference type="PROSITE" id="PS50068">
    <property type="entry name" value="LDLRA_2"/>
    <property type="match status" value="5"/>
</dbReference>
<dbReference type="CDD" id="cd00112">
    <property type="entry name" value="LDLa"/>
    <property type="match status" value="6"/>
</dbReference>